<feature type="domain" description="HTH luxR-type" evidence="1">
    <location>
        <begin position="117"/>
        <end position="174"/>
    </location>
</feature>
<dbReference type="AlphaFoldDB" id="A0A0K2Y864"/>
<evidence type="ECO:0000259" key="1">
    <source>
        <dbReference type="SMART" id="SM00421"/>
    </source>
</evidence>
<dbReference type="GO" id="GO:0003677">
    <property type="term" value="F:DNA binding"/>
    <property type="evidence" value="ECO:0007669"/>
    <property type="project" value="InterPro"/>
</dbReference>
<evidence type="ECO:0000313" key="2">
    <source>
        <dbReference type="EMBL" id="CRI73803.1"/>
    </source>
</evidence>
<dbReference type="Gene3D" id="3.30.450.20">
    <property type="entry name" value="PAS domain"/>
    <property type="match status" value="1"/>
</dbReference>
<protein>
    <submittedName>
        <fullName evidence="2">LuxR family transcriptional regulator</fullName>
    </submittedName>
</protein>
<sequence>MGVASVDVHLIVRQADECFPRHLGGPSAEVCGRHFLHLVHPAVRTRLARRLTRLMNGTVHRFTERIPHAQRSGTEPTVVLTAHAVRGGPLGVTAILIAQGWVATGAAEATDAASPGRDHLTPVDARILEGLAAGQSTLNLASRLHFSRQNIDYRVTGLLRRFEVPNRTALVSRAFSTGLLDTGTWPPQVAQGIVR</sequence>
<dbReference type="Gene3D" id="1.10.10.10">
    <property type="entry name" value="Winged helix-like DNA-binding domain superfamily/Winged helix DNA-binding domain"/>
    <property type="match status" value="1"/>
</dbReference>
<gene>
    <name evidence="2" type="primary">orfR1</name>
</gene>
<name>A0A0K2Y864_9ACTN</name>
<dbReference type="InterPro" id="IPR016032">
    <property type="entry name" value="Sig_transdc_resp-reg_C-effctor"/>
</dbReference>
<dbReference type="InterPro" id="IPR013656">
    <property type="entry name" value="PAS_4"/>
</dbReference>
<dbReference type="SUPFAM" id="SSF55785">
    <property type="entry name" value="PYP-like sensor domain (PAS domain)"/>
    <property type="match status" value="1"/>
</dbReference>
<dbReference type="InterPro" id="IPR000792">
    <property type="entry name" value="Tscrpt_reg_LuxR_C"/>
</dbReference>
<dbReference type="Pfam" id="PF08448">
    <property type="entry name" value="PAS_4"/>
    <property type="match status" value="1"/>
</dbReference>
<proteinExistence type="predicted"/>
<dbReference type="InterPro" id="IPR035965">
    <property type="entry name" value="PAS-like_dom_sf"/>
</dbReference>
<dbReference type="EMBL" id="LN849060">
    <property type="protein sequence ID" value="CRI73803.1"/>
    <property type="molecule type" value="Genomic_DNA"/>
</dbReference>
<organism evidence="2">
    <name type="scientific">Streptomyces conglobatus</name>
    <dbReference type="NCBI Taxonomy" id="1653203"/>
    <lineage>
        <taxon>Bacteria</taxon>
        <taxon>Bacillati</taxon>
        <taxon>Actinomycetota</taxon>
        <taxon>Actinomycetes</taxon>
        <taxon>Kitasatosporales</taxon>
        <taxon>Streptomycetaceae</taxon>
        <taxon>Streptomyces</taxon>
    </lineage>
</organism>
<dbReference type="SMART" id="SM00421">
    <property type="entry name" value="HTH_LUXR"/>
    <property type="match status" value="1"/>
</dbReference>
<reference evidence="2" key="1">
    <citation type="journal article" date="2015" name="Chem. Biol.">
        <title>Iterative Mechanism of Macrodiolide Formation in the Anticancer Compound Conglobatin.</title>
        <authorList>
            <person name="Zhou Y."/>
            <person name="Murphy A.C."/>
            <person name="Samborskyy M."/>
            <person name="Prediger P."/>
            <person name="Dias L.C."/>
            <person name="Leadlay P.F."/>
        </authorList>
    </citation>
    <scope>NUCLEOTIDE SEQUENCE</scope>
    <source>
        <strain evidence="2">ATCC 31005</strain>
    </source>
</reference>
<dbReference type="SUPFAM" id="SSF46894">
    <property type="entry name" value="C-terminal effector domain of the bipartite response regulators"/>
    <property type="match status" value="1"/>
</dbReference>
<dbReference type="Pfam" id="PF00196">
    <property type="entry name" value="GerE"/>
    <property type="match status" value="1"/>
</dbReference>
<dbReference type="InterPro" id="IPR036388">
    <property type="entry name" value="WH-like_DNA-bd_sf"/>
</dbReference>
<accession>A0A0K2Y864</accession>
<dbReference type="GO" id="GO:0006355">
    <property type="term" value="P:regulation of DNA-templated transcription"/>
    <property type="evidence" value="ECO:0007669"/>
    <property type="project" value="InterPro"/>
</dbReference>